<dbReference type="InterPro" id="IPR039261">
    <property type="entry name" value="FNR_nucleotide-bd"/>
</dbReference>
<dbReference type="InterPro" id="IPR036010">
    <property type="entry name" value="2Fe-2S_ferredoxin-like_sf"/>
</dbReference>
<dbReference type="GO" id="GO:0046872">
    <property type="term" value="F:metal ion binding"/>
    <property type="evidence" value="ECO:0007669"/>
    <property type="project" value="UniProtKB-KW"/>
</dbReference>
<evidence type="ECO:0000256" key="7">
    <source>
        <dbReference type="ARBA" id="ARBA00023004"/>
    </source>
</evidence>
<organism evidence="11 12">
    <name type="scientific">Cryomorpha ignava</name>
    <dbReference type="NCBI Taxonomy" id="101383"/>
    <lineage>
        <taxon>Bacteria</taxon>
        <taxon>Pseudomonadati</taxon>
        <taxon>Bacteroidota</taxon>
        <taxon>Flavobacteriia</taxon>
        <taxon>Flavobacteriales</taxon>
        <taxon>Cryomorphaceae</taxon>
        <taxon>Cryomorpha</taxon>
    </lineage>
</organism>
<evidence type="ECO:0000259" key="10">
    <source>
        <dbReference type="PROSITE" id="PS51384"/>
    </source>
</evidence>
<dbReference type="GO" id="GO:0050660">
    <property type="term" value="F:flavin adenine dinucleotide binding"/>
    <property type="evidence" value="ECO:0007669"/>
    <property type="project" value="TreeGrafter"/>
</dbReference>
<keyword evidence="4" id="KW-0479">Metal-binding</keyword>
<dbReference type="InterPro" id="IPR001709">
    <property type="entry name" value="Flavoprot_Pyr_Nucl_cyt_Rdtase"/>
</dbReference>
<accession>A0A7K3WTR3</accession>
<dbReference type="SUPFAM" id="SSF63380">
    <property type="entry name" value="Riboflavin synthase domain-like"/>
    <property type="match status" value="1"/>
</dbReference>
<evidence type="ECO:0000256" key="3">
    <source>
        <dbReference type="ARBA" id="ARBA00022714"/>
    </source>
</evidence>
<keyword evidence="3" id="KW-0001">2Fe-2S</keyword>
<evidence type="ECO:0000259" key="9">
    <source>
        <dbReference type="PROSITE" id="PS51085"/>
    </source>
</evidence>
<protein>
    <submittedName>
        <fullName evidence="11">2Fe-2S iron-sulfur cluster binding domain-containing protein</fullName>
    </submittedName>
</protein>
<gene>
    <name evidence="11" type="ORF">G3O08_12945</name>
</gene>
<keyword evidence="7" id="KW-0408">Iron</keyword>
<dbReference type="InterPro" id="IPR017927">
    <property type="entry name" value="FAD-bd_FR_type"/>
</dbReference>
<comment type="cofactor">
    <cofactor evidence="1">
        <name>FAD</name>
        <dbReference type="ChEBI" id="CHEBI:57692"/>
    </cofactor>
</comment>
<dbReference type="PANTHER" id="PTHR47354">
    <property type="entry name" value="NADH OXIDOREDUCTASE HCR"/>
    <property type="match status" value="1"/>
</dbReference>
<dbReference type="InterPro" id="IPR001041">
    <property type="entry name" value="2Fe-2S_ferredoxin-type"/>
</dbReference>
<dbReference type="Pfam" id="PF00970">
    <property type="entry name" value="FAD_binding_6"/>
    <property type="match status" value="1"/>
</dbReference>
<dbReference type="GO" id="GO:0051537">
    <property type="term" value="F:2 iron, 2 sulfur cluster binding"/>
    <property type="evidence" value="ECO:0007669"/>
    <property type="project" value="UniProtKB-KW"/>
</dbReference>
<dbReference type="EMBL" id="JAAGVY010000025">
    <property type="protein sequence ID" value="NEN24411.1"/>
    <property type="molecule type" value="Genomic_DNA"/>
</dbReference>
<dbReference type="InterPro" id="IPR012675">
    <property type="entry name" value="Beta-grasp_dom_sf"/>
</dbReference>
<dbReference type="RefSeq" id="WP_163285803.1">
    <property type="nucleotide sequence ID" value="NZ_JAAGVY010000025.1"/>
</dbReference>
<keyword evidence="12" id="KW-1185">Reference proteome</keyword>
<evidence type="ECO:0000256" key="1">
    <source>
        <dbReference type="ARBA" id="ARBA00001974"/>
    </source>
</evidence>
<evidence type="ECO:0000313" key="12">
    <source>
        <dbReference type="Proteomes" id="UP000486602"/>
    </source>
</evidence>
<feature type="domain" description="2Fe-2S ferredoxin-type" evidence="9">
    <location>
        <begin position="266"/>
        <end position="356"/>
    </location>
</feature>
<dbReference type="Gene3D" id="3.10.20.30">
    <property type="match status" value="1"/>
</dbReference>
<dbReference type="PROSITE" id="PS51085">
    <property type="entry name" value="2FE2S_FER_2"/>
    <property type="match status" value="1"/>
</dbReference>
<dbReference type="GO" id="GO:0016491">
    <property type="term" value="F:oxidoreductase activity"/>
    <property type="evidence" value="ECO:0007669"/>
    <property type="project" value="UniProtKB-KW"/>
</dbReference>
<dbReference type="InterPro" id="IPR050415">
    <property type="entry name" value="MRET"/>
</dbReference>
<dbReference type="Proteomes" id="UP000486602">
    <property type="component" value="Unassembled WGS sequence"/>
</dbReference>
<dbReference type="InterPro" id="IPR017938">
    <property type="entry name" value="Riboflavin_synthase-like_b-brl"/>
</dbReference>
<dbReference type="Pfam" id="PF00111">
    <property type="entry name" value="Fer2"/>
    <property type="match status" value="1"/>
</dbReference>
<keyword evidence="2" id="KW-0285">Flavoprotein</keyword>
<keyword evidence="8" id="KW-0411">Iron-sulfur</keyword>
<dbReference type="CDD" id="cd06214">
    <property type="entry name" value="PA_degradation_oxidoreductase_like"/>
    <property type="match status" value="1"/>
</dbReference>
<evidence type="ECO:0000256" key="5">
    <source>
        <dbReference type="ARBA" id="ARBA00022827"/>
    </source>
</evidence>
<evidence type="ECO:0000313" key="11">
    <source>
        <dbReference type="EMBL" id="NEN24411.1"/>
    </source>
</evidence>
<dbReference type="PROSITE" id="PS51384">
    <property type="entry name" value="FAD_FR"/>
    <property type="match status" value="1"/>
</dbReference>
<reference evidence="11 12" key="1">
    <citation type="submission" date="2020-02" db="EMBL/GenBank/DDBJ databases">
        <title>Out from the shadows clarifying the taxonomy of the family Cryomorphaceae and related taxa by utilizing the GTDB taxonomic framework.</title>
        <authorList>
            <person name="Bowman J.P."/>
        </authorList>
    </citation>
    <scope>NUCLEOTIDE SEQUENCE [LARGE SCALE GENOMIC DNA]</scope>
    <source>
        <strain evidence="11 12">QSSC 1-22</strain>
    </source>
</reference>
<dbReference type="SUPFAM" id="SSF52343">
    <property type="entry name" value="Ferredoxin reductase-like, C-terminal NADP-linked domain"/>
    <property type="match status" value="1"/>
</dbReference>
<dbReference type="AlphaFoldDB" id="A0A7K3WTR3"/>
<dbReference type="InterPro" id="IPR001433">
    <property type="entry name" value="OxRdtase_FAD/NAD-bd"/>
</dbReference>
<dbReference type="PRINTS" id="PR00371">
    <property type="entry name" value="FPNCR"/>
</dbReference>
<name>A0A7K3WTR3_9FLAO</name>
<keyword evidence="6" id="KW-0560">Oxidoreductase</keyword>
<sequence>MSHFHKVKIKDIRRETNDCVSIALDIPAELKDNFVYKQGQYITLKLTIRGEELRRSYSACSSPVADSDLRIAVKAVENGKVSTFLNNGISVGQELEVMNPMGNFFVEMPSDKEQHFVAFAAGSGITPILSLLKTALAVNETNKFSLFYGNKSTDDIIFKQELNELVVKYENRLQVHHILSREKTADKLFEGRISPEKCLDLLMNFEEIQNADAYFLCGPYDMTMGLKDKLIEFGIPKEKVHFELFTTVEKETGPEIGESPSTSTDTKVTIVLDGEETELTISGNESVLDAALDAGLDAPYACTGGSCCTCRAKLMEGSVKMDVNYALTDQEVENGYILTCQSHPTSPKIVVDYDEP</sequence>
<dbReference type="CDD" id="cd00207">
    <property type="entry name" value="fer2"/>
    <property type="match status" value="1"/>
</dbReference>
<dbReference type="InterPro" id="IPR008333">
    <property type="entry name" value="Cbr1-like_FAD-bd_dom"/>
</dbReference>
<dbReference type="Gene3D" id="3.40.50.80">
    <property type="entry name" value="Nucleotide-binding domain of ferredoxin-NADP reductase (FNR) module"/>
    <property type="match status" value="1"/>
</dbReference>
<proteinExistence type="predicted"/>
<evidence type="ECO:0000256" key="8">
    <source>
        <dbReference type="ARBA" id="ARBA00023014"/>
    </source>
</evidence>
<feature type="domain" description="FAD-binding FR-type" evidence="10">
    <location>
        <begin position="2"/>
        <end position="107"/>
    </location>
</feature>
<dbReference type="PRINTS" id="PR00406">
    <property type="entry name" value="CYTB5RDTASE"/>
</dbReference>
<evidence type="ECO:0000256" key="6">
    <source>
        <dbReference type="ARBA" id="ARBA00023002"/>
    </source>
</evidence>
<dbReference type="Pfam" id="PF00175">
    <property type="entry name" value="NAD_binding_1"/>
    <property type="match status" value="1"/>
</dbReference>
<evidence type="ECO:0000256" key="4">
    <source>
        <dbReference type="ARBA" id="ARBA00022723"/>
    </source>
</evidence>
<evidence type="ECO:0000256" key="2">
    <source>
        <dbReference type="ARBA" id="ARBA00022630"/>
    </source>
</evidence>
<keyword evidence="5" id="KW-0274">FAD</keyword>
<dbReference type="Gene3D" id="2.40.30.10">
    <property type="entry name" value="Translation factors"/>
    <property type="match status" value="1"/>
</dbReference>
<dbReference type="SUPFAM" id="SSF54292">
    <property type="entry name" value="2Fe-2S ferredoxin-like"/>
    <property type="match status" value="1"/>
</dbReference>
<dbReference type="PANTHER" id="PTHR47354:SF8">
    <property type="entry name" value="1,2-PHENYLACETYL-COA EPOXIDASE, SUBUNIT E"/>
    <property type="match status" value="1"/>
</dbReference>
<comment type="caution">
    <text evidence="11">The sequence shown here is derived from an EMBL/GenBank/DDBJ whole genome shotgun (WGS) entry which is preliminary data.</text>
</comment>